<dbReference type="OrthoDB" id="5733562at2"/>
<reference evidence="2 5" key="3">
    <citation type="submission" date="2019-12" db="EMBL/GenBank/DDBJ databases">
        <title>Draft Genome Sequences of Six Type Strains of the Genus Massilia.</title>
        <authorList>
            <person name="Miess H."/>
            <person name="Frediansyah A."/>
            <person name="Goeker M."/>
            <person name="Gross H."/>
        </authorList>
    </citation>
    <scope>NUCLEOTIDE SEQUENCE [LARGE SCALE GENOMIC DNA]</scope>
    <source>
        <strain evidence="2 5">DSM 26639</strain>
    </source>
</reference>
<dbReference type="InterPro" id="IPR036249">
    <property type="entry name" value="Thioredoxin-like_sf"/>
</dbReference>
<sequence length="449" mass="48267">MGVVAWEEGFEAAAAKARATGKPLLLYWGAVWCPPCNRVKADIFAHDEFAERMRAVVPVWIDGDVPGAQALAQRLKLRSYPTLVLYTPGGVEVTRLPGEIDGDMFVTLLDGALDASHSASASLAAALDGSRTLAAAEWTLLAHYAWDTDEGVLLQGRPVHDVLQALAQACPVPAAASRLRLLALALHADPAAASWLVDLCRDAEFVRANRDIFFNHGNLVRQSGNAQVAGLLFDLAQAWADDMWLSTSDRLLAVRLQMRMARVGHPAPGMPERMRAAVHDALAAAETPYERHTLVNTAYSALNDAGLHDEAQALLQAELPGALAPYYLMLYLASGARRRGDTAAMLDWYEQAWRTAPGTATRLQWGVTYLTALLEATAEPVSTLGSTPESDTSSSVGRIEQAASMIAADIAAIPDAFSQRNRLQLAKLADRLAQGPHAPALLQTLRSGL</sequence>
<evidence type="ECO:0000313" key="3">
    <source>
        <dbReference type="EMBL" id="TWI42113.1"/>
    </source>
</evidence>
<dbReference type="Pfam" id="PF13899">
    <property type="entry name" value="Thioredoxin_7"/>
    <property type="match status" value="1"/>
</dbReference>
<dbReference type="Proteomes" id="UP000437862">
    <property type="component" value="Chromosome"/>
</dbReference>
<dbReference type="PROSITE" id="PS51352">
    <property type="entry name" value="THIOREDOXIN_2"/>
    <property type="match status" value="1"/>
</dbReference>
<evidence type="ECO:0000259" key="1">
    <source>
        <dbReference type="PROSITE" id="PS51352"/>
    </source>
</evidence>
<dbReference type="RefSeq" id="WP_145881676.1">
    <property type="nucleotide sequence ID" value="NZ_CP046904.1"/>
</dbReference>
<dbReference type="AlphaFoldDB" id="A0A562PCR0"/>
<accession>A0A562PCR0</accession>
<dbReference type="EMBL" id="CP046904">
    <property type="protein sequence ID" value="QGZ40161.1"/>
    <property type="molecule type" value="Genomic_DNA"/>
</dbReference>
<dbReference type="InterPro" id="IPR013766">
    <property type="entry name" value="Thioredoxin_domain"/>
</dbReference>
<keyword evidence="5" id="KW-1185">Reference proteome</keyword>
<evidence type="ECO:0000313" key="2">
    <source>
        <dbReference type="EMBL" id="QGZ40161.1"/>
    </source>
</evidence>
<dbReference type="EMBL" id="VLKW01000016">
    <property type="protein sequence ID" value="TWI42113.1"/>
    <property type="molecule type" value="Genomic_DNA"/>
</dbReference>
<dbReference type="SUPFAM" id="SSF52833">
    <property type="entry name" value="Thioredoxin-like"/>
    <property type="match status" value="1"/>
</dbReference>
<proteinExistence type="predicted"/>
<protein>
    <submittedName>
        <fullName evidence="2">Thioredoxin fold domain-containing protein</fullName>
    </submittedName>
    <submittedName>
        <fullName evidence="3">Thioredoxin-like protein</fullName>
    </submittedName>
</protein>
<dbReference type="Proteomes" id="UP000315112">
    <property type="component" value="Unassembled WGS sequence"/>
</dbReference>
<evidence type="ECO:0000313" key="4">
    <source>
        <dbReference type="Proteomes" id="UP000315112"/>
    </source>
</evidence>
<dbReference type="Gene3D" id="3.40.30.10">
    <property type="entry name" value="Glutaredoxin"/>
    <property type="match status" value="1"/>
</dbReference>
<name>A0A562PCR0_9BURK</name>
<organism evidence="3 4">
    <name type="scientific">Pseudoduganella flava</name>
    <dbReference type="NCBI Taxonomy" id="871742"/>
    <lineage>
        <taxon>Bacteria</taxon>
        <taxon>Pseudomonadati</taxon>
        <taxon>Pseudomonadota</taxon>
        <taxon>Betaproteobacteria</taxon>
        <taxon>Burkholderiales</taxon>
        <taxon>Oxalobacteraceae</taxon>
        <taxon>Telluria group</taxon>
        <taxon>Pseudoduganella</taxon>
    </lineage>
</organism>
<gene>
    <name evidence="2" type="ORF">GO485_14635</name>
    <name evidence="3" type="ORF">IP92_05644</name>
</gene>
<evidence type="ECO:0000313" key="5">
    <source>
        <dbReference type="Proteomes" id="UP000437862"/>
    </source>
</evidence>
<feature type="domain" description="Thioredoxin" evidence="1">
    <location>
        <begin position="1"/>
        <end position="114"/>
    </location>
</feature>
<reference evidence="3 4" key="1">
    <citation type="journal article" date="2015" name="Stand. Genomic Sci.">
        <title>Genomic Encyclopedia of Bacterial and Archaeal Type Strains, Phase III: the genomes of soil and plant-associated and newly described type strains.</title>
        <authorList>
            <person name="Whitman W.B."/>
            <person name="Woyke T."/>
            <person name="Klenk H.P."/>
            <person name="Zhou Y."/>
            <person name="Lilburn T.G."/>
            <person name="Beck B.J."/>
            <person name="De Vos P."/>
            <person name="Vandamme P."/>
            <person name="Eisen J.A."/>
            <person name="Garrity G."/>
            <person name="Hugenholtz P."/>
            <person name="Kyrpides N.C."/>
        </authorList>
    </citation>
    <scope>NUCLEOTIDE SEQUENCE [LARGE SCALE GENOMIC DNA]</scope>
    <source>
        <strain evidence="3 4">CGMCC 1.10685</strain>
    </source>
</reference>
<reference evidence="3" key="2">
    <citation type="submission" date="2019-07" db="EMBL/GenBank/DDBJ databases">
        <authorList>
            <person name="Whitman W."/>
            <person name="Huntemann M."/>
            <person name="Clum A."/>
            <person name="Pillay M."/>
            <person name="Palaniappan K."/>
            <person name="Varghese N."/>
            <person name="Mikhailova N."/>
            <person name="Stamatis D."/>
            <person name="Reddy T."/>
            <person name="Daum C."/>
            <person name="Shapiro N."/>
            <person name="Ivanova N."/>
            <person name="Kyrpides N."/>
            <person name="Woyke T."/>
        </authorList>
    </citation>
    <scope>NUCLEOTIDE SEQUENCE</scope>
    <source>
        <strain evidence="3">CGMCC 1.10685</strain>
    </source>
</reference>